<reference evidence="1 2" key="1">
    <citation type="journal article" date="2019" name="Nat. Ecol. Evol.">
        <title>Megaphylogeny resolves global patterns of mushroom evolution.</title>
        <authorList>
            <person name="Varga T."/>
            <person name="Krizsan K."/>
            <person name="Foldi C."/>
            <person name="Dima B."/>
            <person name="Sanchez-Garcia M."/>
            <person name="Sanchez-Ramirez S."/>
            <person name="Szollosi G.J."/>
            <person name="Szarkandi J.G."/>
            <person name="Papp V."/>
            <person name="Albert L."/>
            <person name="Andreopoulos W."/>
            <person name="Angelini C."/>
            <person name="Antonin V."/>
            <person name="Barry K.W."/>
            <person name="Bougher N.L."/>
            <person name="Buchanan P."/>
            <person name="Buyck B."/>
            <person name="Bense V."/>
            <person name="Catcheside P."/>
            <person name="Chovatia M."/>
            <person name="Cooper J."/>
            <person name="Damon W."/>
            <person name="Desjardin D."/>
            <person name="Finy P."/>
            <person name="Geml J."/>
            <person name="Haridas S."/>
            <person name="Hughes K."/>
            <person name="Justo A."/>
            <person name="Karasinski D."/>
            <person name="Kautmanova I."/>
            <person name="Kiss B."/>
            <person name="Kocsube S."/>
            <person name="Kotiranta H."/>
            <person name="LaButti K.M."/>
            <person name="Lechner B.E."/>
            <person name="Liimatainen K."/>
            <person name="Lipzen A."/>
            <person name="Lukacs Z."/>
            <person name="Mihaltcheva S."/>
            <person name="Morgado L.N."/>
            <person name="Niskanen T."/>
            <person name="Noordeloos M.E."/>
            <person name="Ohm R.A."/>
            <person name="Ortiz-Santana B."/>
            <person name="Ovrebo C."/>
            <person name="Racz N."/>
            <person name="Riley R."/>
            <person name="Savchenko A."/>
            <person name="Shiryaev A."/>
            <person name="Soop K."/>
            <person name="Spirin V."/>
            <person name="Szebenyi C."/>
            <person name="Tomsovsky M."/>
            <person name="Tulloss R.E."/>
            <person name="Uehling J."/>
            <person name="Grigoriev I.V."/>
            <person name="Vagvolgyi C."/>
            <person name="Papp T."/>
            <person name="Martin F.M."/>
            <person name="Miettinen O."/>
            <person name="Hibbett D.S."/>
            <person name="Nagy L.G."/>
        </authorList>
    </citation>
    <scope>NUCLEOTIDE SEQUENCE [LARGE SCALE GENOMIC DNA]</scope>
    <source>
        <strain evidence="1 2">HHB13444</strain>
    </source>
</reference>
<evidence type="ECO:0000313" key="2">
    <source>
        <dbReference type="Proteomes" id="UP000308197"/>
    </source>
</evidence>
<dbReference type="AlphaFoldDB" id="A0A5C3NRN6"/>
<organism evidence="1 2">
    <name type="scientific">Polyporus arcularius HHB13444</name>
    <dbReference type="NCBI Taxonomy" id="1314778"/>
    <lineage>
        <taxon>Eukaryota</taxon>
        <taxon>Fungi</taxon>
        <taxon>Dikarya</taxon>
        <taxon>Basidiomycota</taxon>
        <taxon>Agaricomycotina</taxon>
        <taxon>Agaricomycetes</taxon>
        <taxon>Polyporales</taxon>
        <taxon>Polyporaceae</taxon>
        <taxon>Polyporus</taxon>
    </lineage>
</organism>
<dbReference type="InParanoid" id="A0A5C3NRN6"/>
<keyword evidence="2" id="KW-1185">Reference proteome</keyword>
<dbReference type="EMBL" id="ML212111">
    <property type="protein sequence ID" value="TFK79237.1"/>
    <property type="molecule type" value="Genomic_DNA"/>
</dbReference>
<evidence type="ECO:0000313" key="1">
    <source>
        <dbReference type="EMBL" id="TFK79237.1"/>
    </source>
</evidence>
<dbReference type="Proteomes" id="UP000308197">
    <property type="component" value="Unassembled WGS sequence"/>
</dbReference>
<protein>
    <submittedName>
        <fullName evidence="1">Uncharacterized protein</fullName>
    </submittedName>
</protein>
<accession>A0A5C3NRN6</accession>
<gene>
    <name evidence="1" type="ORF">K466DRAFT_606296</name>
</gene>
<sequence>MAYYNLSDHSEGQTIAQVENSAGELTWIPDWDAAINSSINDEFIEGVVDVVLMNTVKCYKLHLIRRRLANFDTVLMHLHAAGNSIKHLRMPTKNAAKQYPQYPQEKAQAASEAGTRLMIVPDILISQATQQMHKAEVPLRKYLGYDRTVDLAAVVRTGYVDSKWSDRGEKDLMAHEALRITHNADASALEVRPVQWHVPQLDHIYATLHGIRVAGLPAADKDPELDTNPGSC</sequence>
<proteinExistence type="predicted"/>
<name>A0A5C3NRN6_9APHY</name>